<evidence type="ECO:0000313" key="7">
    <source>
        <dbReference type="Proteomes" id="UP001165122"/>
    </source>
</evidence>
<dbReference type="InterPro" id="IPR002893">
    <property type="entry name" value="Znf_MYND"/>
</dbReference>
<protein>
    <recommendedName>
        <fullName evidence="5">MYND-type domain-containing protein</fullName>
    </recommendedName>
</protein>
<dbReference type="Pfam" id="PF01753">
    <property type="entry name" value="zf-MYND"/>
    <property type="match status" value="1"/>
</dbReference>
<evidence type="ECO:0000256" key="4">
    <source>
        <dbReference type="PROSITE-ProRule" id="PRU00134"/>
    </source>
</evidence>
<gene>
    <name evidence="6" type="ORF">TrLO_g15589</name>
</gene>
<dbReference type="Gene3D" id="6.10.140.2220">
    <property type="match status" value="1"/>
</dbReference>
<reference evidence="7" key="1">
    <citation type="journal article" date="2023" name="Commun. Biol.">
        <title>Genome analysis of Parmales, the sister group of diatoms, reveals the evolutionary specialization of diatoms from phago-mixotrophs to photoautotrophs.</title>
        <authorList>
            <person name="Ban H."/>
            <person name="Sato S."/>
            <person name="Yoshikawa S."/>
            <person name="Yamada K."/>
            <person name="Nakamura Y."/>
            <person name="Ichinomiya M."/>
            <person name="Sato N."/>
            <person name="Blanc-Mathieu R."/>
            <person name="Endo H."/>
            <person name="Kuwata A."/>
            <person name="Ogata H."/>
        </authorList>
    </citation>
    <scope>NUCLEOTIDE SEQUENCE [LARGE SCALE GENOMIC DNA]</scope>
    <source>
        <strain evidence="7">NIES 3700</strain>
    </source>
</reference>
<organism evidence="6 7">
    <name type="scientific">Triparma laevis f. longispina</name>
    <dbReference type="NCBI Taxonomy" id="1714387"/>
    <lineage>
        <taxon>Eukaryota</taxon>
        <taxon>Sar</taxon>
        <taxon>Stramenopiles</taxon>
        <taxon>Ochrophyta</taxon>
        <taxon>Bolidophyceae</taxon>
        <taxon>Parmales</taxon>
        <taxon>Triparmaceae</taxon>
        <taxon>Triparma</taxon>
    </lineage>
</organism>
<proteinExistence type="predicted"/>
<keyword evidence="1" id="KW-0479">Metal-binding</keyword>
<accession>A0A9W7FDE0</accession>
<dbReference type="GO" id="GO:0008270">
    <property type="term" value="F:zinc ion binding"/>
    <property type="evidence" value="ECO:0007669"/>
    <property type="project" value="UniProtKB-KW"/>
</dbReference>
<comment type="caution">
    <text evidence="6">The sequence shown here is derived from an EMBL/GenBank/DDBJ whole genome shotgun (WGS) entry which is preliminary data.</text>
</comment>
<evidence type="ECO:0000256" key="2">
    <source>
        <dbReference type="ARBA" id="ARBA00022771"/>
    </source>
</evidence>
<evidence type="ECO:0000256" key="1">
    <source>
        <dbReference type="ARBA" id="ARBA00022723"/>
    </source>
</evidence>
<dbReference type="EMBL" id="BRXW01000146">
    <property type="protein sequence ID" value="GMI10192.1"/>
    <property type="molecule type" value="Genomic_DNA"/>
</dbReference>
<dbReference type="Proteomes" id="UP001165122">
    <property type="component" value="Unassembled WGS sequence"/>
</dbReference>
<keyword evidence="3" id="KW-0862">Zinc</keyword>
<evidence type="ECO:0000313" key="6">
    <source>
        <dbReference type="EMBL" id="GMI10192.1"/>
    </source>
</evidence>
<dbReference type="PROSITE" id="PS01360">
    <property type="entry name" value="ZF_MYND_1"/>
    <property type="match status" value="1"/>
</dbReference>
<sequence length="141" mass="16350">MFQSCLFVSRTCGYPGCNRRIRFLCSGCEEVKYCSKKHQKAHWPTHEKICTKPEQEASTETDCEHARWPVSLCYLSHLESACGFNNYFRIHFDGNERSFMRWKKSFDILEIGSANEIERLEACEALEVACHRSSDQADAIK</sequence>
<dbReference type="AlphaFoldDB" id="A0A9W7FDE0"/>
<dbReference type="OrthoDB" id="443682at2759"/>
<keyword evidence="7" id="KW-1185">Reference proteome</keyword>
<name>A0A9W7FDE0_9STRA</name>
<feature type="domain" description="MYND-type" evidence="5">
    <location>
        <begin position="9"/>
        <end position="50"/>
    </location>
</feature>
<evidence type="ECO:0000256" key="3">
    <source>
        <dbReference type="ARBA" id="ARBA00022833"/>
    </source>
</evidence>
<dbReference type="PROSITE" id="PS50865">
    <property type="entry name" value="ZF_MYND_2"/>
    <property type="match status" value="1"/>
</dbReference>
<evidence type="ECO:0000259" key="5">
    <source>
        <dbReference type="PROSITE" id="PS50865"/>
    </source>
</evidence>
<keyword evidence="2 4" id="KW-0863">Zinc-finger</keyword>
<dbReference type="SUPFAM" id="SSF144232">
    <property type="entry name" value="HIT/MYND zinc finger-like"/>
    <property type="match status" value="1"/>
</dbReference>